<accession>A0A6B0SGM4</accession>
<keyword evidence="2" id="KW-0417">Keratinization</keyword>
<dbReference type="GO" id="GO:0031424">
    <property type="term" value="P:keratinization"/>
    <property type="evidence" value="ECO:0007669"/>
    <property type="project" value="UniProtKB-KW"/>
</dbReference>
<evidence type="ECO:0000313" key="3">
    <source>
        <dbReference type="EMBL" id="MXQ99837.1"/>
    </source>
</evidence>
<organism evidence="3 4">
    <name type="scientific">Bos mutus</name>
    <name type="common">wild yak</name>
    <dbReference type="NCBI Taxonomy" id="72004"/>
    <lineage>
        <taxon>Eukaryota</taxon>
        <taxon>Metazoa</taxon>
        <taxon>Chordata</taxon>
        <taxon>Craniata</taxon>
        <taxon>Vertebrata</taxon>
        <taxon>Euteleostomi</taxon>
        <taxon>Mammalia</taxon>
        <taxon>Eutheria</taxon>
        <taxon>Laurasiatheria</taxon>
        <taxon>Artiodactyla</taxon>
        <taxon>Ruminantia</taxon>
        <taxon>Pecora</taxon>
        <taxon>Bovidae</taxon>
        <taxon>Bovinae</taxon>
        <taxon>Bos</taxon>
    </lineage>
</organism>
<evidence type="ECO:0000256" key="2">
    <source>
        <dbReference type="ARBA" id="ARBA00023249"/>
    </source>
</evidence>
<reference evidence="3" key="1">
    <citation type="submission" date="2019-10" db="EMBL/GenBank/DDBJ databases">
        <title>The sequence and de novo assembly of the wild yak genome.</title>
        <authorList>
            <person name="Liu Y."/>
        </authorList>
    </citation>
    <scope>NUCLEOTIDE SEQUENCE [LARGE SCALE GENOMIC DNA]</scope>
    <source>
        <strain evidence="3">WY2019</strain>
    </source>
</reference>
<evidence type="ECO:0000313" key="4">
    <source>
        <dbReference type="Proteomes" id="UP000322234"/>
    </source>
</evidence>
<gene>
    <name evidence="3" type="ORF">E5288_WYG015778</name>
</gene>
<name>A0A6B0SGM4_9CETA</name>
<dbReference type="AlphaFoldDB" id="A0A6B0SGM4"/>
<evidence type="ECO:0000256" key="1">
    <source>
        <dbReference type="ARBA" id="ARBA00006189"/>
    </source>
</evidence>
<dbReference type="Pfam" id="PF14672">
    <property type="entry name" value="LCE"/>
    <property type="match status" value="1"/>
</dbReference>
<keyword evidence="4" id="KW-1185">Reference proteome</keyword>
<protein>
    <submittedName>
        <fullName evidence="3">Uncharacterized protein</fullName>
    </submittedName>
</protein>
<sequence>MSCQQNQQQCQPPPKCIPKCPTPKCPPKCPPVSSCCGVSSEGCCSSSSGGCCSSGALKHH</sequence>
<dbReference type="Proteomes" id="UP000322234">
    <property type="component" value="Unassembled WGS sequence"/>
</dbReference>
<proteinExistence type="inferred from homology"/>
<dbReference type="EMBL" id="VBQZ03001648">
    <property type="protein sequence ID" value="MXQ99837.1"/>
    <property type="molecule type" value="Genomic_DNA"/>
</dbReference>
<comment type="similarity">
    <text evidence="1">Belongs to the LCE family.</text>
</comment>
<comment type="caution">
    <text evidence="3">The sequence shown here is derived from an EMBL/GenBank/DDBJ whole genome shotgun (WGS) entry which is preliminary data.</text>
</comment>
<dbReference type="InterPro" id="IPR028205">
    <property type="entry name" value="LCE"/>
</dbReference>